<dbReference type="PANTHER" id="PTHR32295">
    <property type="entry name" value="IQ-DOMAIN 5-RELATED"/>
    <property type="match status" value="1"/>
</dbReference>
<organism evidence="7 8">
    <name type="scientific">Parasponia andersonii</name>
    <name type="common">Sponia andersonii</name>
    <dbReference type="NCBI Taxonomy" id="3476"/>
    <lineage>
        <taxon>Eukaryota</taxon>
        <taxon>Viridiplantae</taxon>
        <taxon>Streptophyta</taxon>
        <taxon>Embryophyta</taxon>
        <taxon>Tracheophyta</taxon>
        <taxon>Spermatophyta</taxon>
        <taxon>Magnoliopsida</taxon>
        <taxon>eudicotyledons</taxon>
        <taxon>Gunneridae</taxon>
        <taxon>Pentapetalae</taxon>
        <taxon>rosids</taxon>
        <taxon>fabids</taxon>
        <taxon>Rosales</taxon>
        <taxon>Cannabaceae</taxon>
        <taxon>Parasponia</taxon>
    </lineage>
</organism>
<evidence type="ECO:0000313" key="7">
    <source>
        <dbReference type="EMBL" id="PON67515.1"/>
    </source>
</evidence>
<dbReference type="InterPro" id="IPR025064">
    <property type="entry name" value="DUF4005"/>
</dbReference>
<dbReference type="AlphaFoldDB" id="A0A2P5D2Q5"/>
<dbReference type="OrthoDB" id="1905649at2759"/>
<dbReference type="Proteomes" id="UP000237105">
    <property type="component" value="Unassembled WGS sequence"/>
</dbReference>
<evidence type="ECO:0000256" key="5">
    <source>
        <dbReference type="SAM" id="MobiDB-lite"/>
    </source>
</evidence>
<dbReference type="PROSITE" id="PS50096">
    <property type="entry name" value="IQ"/>
    <property type="match status" value="2"/>
</dbReference>
<dbReference type="EMBL" id="JXTB01000071">
    <property type="protein sequence ID" value="PON67515.1"/>
    <property type="molecule type" value="Genomic_DNA"/>
</dbReference>
<evidence type="ECO:0000256" key="1">
    <source>
        <dbReference type="ARBA" id="ARBA00022860"/>
    </source>
</evidence>
<accession>A0A2P5D2Q5</accession>
<dbReference type="GO" id="GO:0005516">
    <property type="term" value="F:calmodulin binding"/>
    <property type="evidence" value="ECO:0007669"/>
    <property type="project" value="UniProtKB-KW"/>
</dbReference>
<sequence length="549" mass="59827">MGKTPAKWIKNLLLGKKSSKSSVSKGREVLKSTKKGEQLVSSKLFVSDVNADTPIISPPLVGSIAGNEVGSENEVAAKLQNDAAIILDVKEAGSTQAAICLESPEDPERTRLEQAATKAQAAFRGYAARRAFQSLKGIIVLQAHVRGHLVRRQAVSTLCCVKGIVKLQALVRRHKGAKCSNSIGVSTSTKVGRLSKNAFACKLLASLPTAVPLRLQYNSGEPNSTSLWLERWTRSCFWEPISEPNKNPDSKMRRKHESIRSIETGQDRSKRSVRRLSGANSENGSVRSASDSEKRKCNLRKASSYPVNSIQEQSPNEIERVKPSLRKAPDLAKEGSDRSEVQNGKPKHRMRKATGSAAPDISEQGAGASDSAEKLKNMDVATPKQSDPEKDIELQNADNTDDKLNCQPSLDLQPMDVIGNTEDIQELNQELGCKDDCIRDNQRTSQRRASLPAKFNPQENATQNTPKLPSYMAPTESAKARLRGQGSPRLSRDVVEKNVLMRRHSLSSSTNSMLTSLSPRAHKLVQATGRGVIKGDRSLSSSRDGGGKL</sequence>
<protein>
    <submittedName>
        <fullName evidence="7">IQ motif, EF-hand binding site</fullName>
    </submittedName>
</protein>
<feature type="region of interest" description="Disordered" evidence="5">
    <location>
        <begin position="243"/>
        <end position="390"/>
    </location>
</feature>
<gene>
    <name evidence="7" type="ORF">PanWU01x14_103180</name>
</gene>
<dbReference type="PANTHER" id="PTHR32295:SF269">
    <property type="entry name" value="PROTEIN IQ-DOMAIN 28"/>
    <property type="match status" value="1"/>
</dbReference>
<feature type="compositionally biased region" description="Polar residues" evidence="5">
    <location>
        <begin position="278"/>
        <end position="289"/>
    </location>
</feature>
<feature type="domain" description="DUF4005" evidence="6">
    <location>
        <begin position="456"/>
        <end position="526"/>
    </location>
</feature>
<evidence type="ECO:0000256" key="3">
    <source>
        <dbReference type="ARBA" id="ARBA00024378"/>
    </source>
</evidence>
<dbReference type="Pfam" id="PF13178">
    <property type="entry name" value="DUF4005"/>
    <property type="match status" value="1"/>
</dbReference>
<comment type="caution">
    <text evidence="7">The sequence shown here is derived from an EMBL/GenBank/DDBJ whole genome shotgun (WGS) entry which is preliminary data.</text>
</comment>
<dbReference type="Pfam" id="PF00612">
    <property type="entry name" value="IQ"/>
    <property type="match status" value="2"/>
</dbReference>
<feature type="compositionally biased region" description="Polar residues" evidence="5">
    <location>
        <begin position="305"/>
        <end position="316"/>
    </location>
</feature>
<dbReference type="STRING" id="3476.A0A2P5D2Q5"/>
<feature type="compositionally biased region" description="Basic and acidic residues" evidence="5">
    <location>
        <begin position="317"/>
        <end position="340"/>
    </location>
</feature>
<evidence type="ECO:0000256" key="4">
    <source>
        <dbReference type="ARBA" id="ARBA00045534"/>
    </source>
</evidence>
<dbReference type="SUPFAM" id="SSF52540">
    <property type="entry name" value="P-loop containing nucleoside triphosphate hydrolases"/>
    <property type="match status" value="1"/>
</dbReference>
<evidence type="ECO:0000256" key="2">
    <source>
        <dbReference type="ARBA" id="ARBA00024341"/>
    </source>
</evidence>
<keyword evidence="1" id="KW-0112">Calmodulin-binding</keyword>
<proteinExistence type="inferred from homology"/>
<comment type="subunit">
    <text evidence="3">Binds to multiple calmodulin (CaM) in the presence of Ca(2+) and CaM-like proteins.</text>
</comment>
<evidence type="ECO:0000259" key="6">
    <source>
        <dbReference type="Pfam" id="PF13178"/>
    </source>
</evidence>
<reference evidence="8" key="1">
    <citation type="submission" date="2016-06" db="EMBL/GenBank/DDBJ databases">
        <title>Parallel loss of symbiosis genes in relatives of nitrogen-fixing non-legume Parasponia.</title>
        <authorList>
            <person name="Van Velzen R."/>
            <person name="Holmer R."/>
            <person name="Bu F."/>
            <person name="Rutten L."/>
            <person name="Van Zeijl A."/>
            <person name="Liu W."/>
            <person name="Santuari L."/>
            <person name="Cao Q."/>
            <person name="Sharma T."/>
            <person name="Shen D."/>
            <person name="Roswanjaya Y."/>
            <person name="Wardhani T."/>
            <person name="Kalhor M.S."/>
            <person name="Jansen J."/>
            <person name="Van den Hoogen J."/>
            <person name="Gungor B."/>
            <person name="Hartog M."/>
            <person name="Hontelez J."/>
            <person name="Verver J."/>
            <person name="Yang W.-C."/>
            <person name="Schijlen E."/>
            <person name="Repin R."/>
            <person name="Schilthuizen M."/>
            <person name="Schranz E."/>
            <person name="Heidstra R."/>
            <person name="Miyata K."/>
            <person name="Fedorova E."/>
            <person name="Kohlen W."/>
            <person name="Bisseling T."/>
            <person name="Smit S."/>
            <person name="Geurts R."/>
        </authorList>
    </citation>
    <scope>NUCLEOTIDE SEQUENCE [LARGE SCALE GENOMIC DNA]</scope>
    <source>
        <strain evidence="8">cv. WU1-14</strain>
    </source>
</reference>
<feature type="region of interest" description="Disordered" evidence="5">
    <location>
        <begin position="442"/>
        <end position="470"/>
    </location>
</feature>
<feature type="region of interest" description="Disordered" evidence="5">
    <location>
        <begin position="528"/>
        <end position="549"/>
    </location>
</feature>
<dbReference type="InterPro" id="IPR027417">
    <property type="entry name" value="P-loop_NTPase"/>
</dbReference>
<dbReference type="InterPro" id="IPR000048">
    <property type="entry name" value="IQ_motif_EF-hand-BS"/>
</dbReference>
<feature type="compositionally biased region" description="Polar residues" evidence="5">
    <location>
        <begin position="457"/>
        <end position="467"/>
    </location>
</feature>
<dbReference type="CDD" id="cd23767">
    <property type="entry name" value="IQCD"/>
    <property type="match status" value="1"/>
</dbReference>
<comment type="similarity">
    <text evidence="2">Belongs to the IQD family.</text>
</comment>
<name>A0A2P5D2Q5_PARAD</name>
<comment type="function">
    <text evidence="4">May be involved in cooperative interactions with calmodulins or calmodulin-like proteins. Recruits calmodulin proteins to microtubules, thus being a potential scaffold in cellular signaling and trafficking. May associate with nucleic acids and regulate gene expression at the transcriptional or post-transcriptional level.</text>
</comment>
<keyword evidence="8" id="KW-1185">Reference proteome</keyword>
<dbReference type="SMART" id="SM00015">
    <property type="entry name" value="IQ"/>
    <property type="match status" value="2"/>
</dbReference>
<evidence type="ECO:0000313" key="8">
    <source>
        <dbReference type="Proteomes" id="UP000237105"/>
    </source>
</evidence>